<dbReference type="InterPro" id="IPR044049">
    <property type="entry name" value="EccD_transm"/>
</dbReference>
<evidence type="ECO:0000256" key="6">
    <source>
        <dbReference type="ARBA" id="ARBA00023136"/>
    </source>
</evidence>
<feature type="transmembrane region" description="Helical" evidence="7">
    <location>
        <begin position="447"/>
        <end position="469"/>
    </location>
</feature>
<keyword evidence="6 7" id="KW-0472">Membrane</keyword>
<dbReference type="PIRSF" id="PIRSF017804">
    <property type="entry name" value="Secretion_EccD1"/>
    <property type="match status" value="1"/>
</dbReference>
<feature type="transmembrane region" description="Helical" evidence="7">
    <location>
        <begin position="408"/>
        <end position="426"/>
    </location>
</feature>
<dbReference type="InterPro" id="IPR024962">
    <property type="entry name" value="YukD-like"/>
</dbReference>
<feature type="transmembrane region" description="Helical" evidence="7">
    <location>
        <begin position="152"/>
        <end position="172"/>
    </location>
</feature>
<dbReference type="Gene3D" id="3.10.20.90">
    <property type="entry name" value="Phosphatidylinositol 3-kinase Catalytic Subunit, Chain A, domain 1"/>
    <property type="match status" value="1"/>
</dbReference>
<sequence length="471" mass="49041">MTDNSAAGLCRITVRAPSRHIDLAVPADVPVADLLPTVLRYAGESDQGGSLEEQGLDHGGWVLQRLGDAPLDDASTLDSHDFRDGEVLYLRPFNDELPPVRLDDLVDGIATATRDGQRRWSPEASRRLLRSLLGLALTAGLAILALSSEGGFVRLLAVAGCSVLLLLAAAAASRAMGDSTVGATFGFMGVLYLGLTGWLLPVYDINGTEVPSTFSAQLLAAAALAAGGAVLAVAAAGTHIEIFLMSALAAAATGAASAVQLAFDIPIGAASAAIAALAVIFGAFIPAISFKFAGMRMPALPTNPQQLQEGIDPYDTGDVTARTARAAVWMTALYGGTAMVCIGCLTALVLHGGTPAMWTATVLTALLLLHGRGMVNVWNRLSLVLAGAWGISILLLAWSQSLQAEERIILVLALMVVAVALAIISWKVPGRRIVPHWGRAAEILHTMLAISLLPLTLWTLGVFGTLRAING</sequence>
<feature type="domain" description="EccD-like transmembrane" evidence="8">
    <location>
        <begin position="125"/>
        <end position="468"/>
    </location>
</feature>
<dbReference type="RefSeq" id="WP_205378681.1">
    <property type="nucleotide sequence ID" value="NZ_JAFEJA010000003.1"/>
</dbReference>
<keyword evidence="9" id="KW-0614">Plasmid</keyword>
<keyword evidence="10" id="KW-1185">Reference proteome</keyword>
<accession>A0ABS2V3T4</accession>
<evidence type="ECO:0000256" key="5">
    <source>
        <dbReference type="ARBA" id="ARBA00022989"/>
    </source>
</evidence>
<geneLocation type="plasmid" evidence="9">
    <name>unnamed1</name>
</geneLocation>
<feature type="transmembrane region" description="Helical" evidence="7">
    <location>
        <begin position="332"/>
        <end position="350"/>
    </location>
</feature>
<comment type="caution">
    <text evidence="9">The sequence shown here is derived from an EMBL/GenBank/DDBJ whole genome shotgun (WGS) entry which is preliminary data.</text>
</comment>
<evidence type="ECO:0000256" key="4">
    <source>
        <dbReference type="ARBA" id="ARBA00022692"/>
    </source>
</evidence>
<evidence type="ECO:0000256" key="7">
    <source>
        <dbReference type="SAM" id="Phobius"/>
    </source>
</evidence>
<evidence type="ECO:0000256" key="3">
    <source>
        <dbReference type="ARBA" id="ARBA00022475"/>
    </source>
</evidence>
<dbReference type="Proteomes" id="UP000664109">
    <property type="component" value="Unassembled WGS sequence"/>
</dbReference>
<feature type="transmembrane region" description="Helical" evidence="7">
    <location>
        <begin position="382"/>
        <end position="402"/>
    </location>
</feature>
<evidence type="ECO:0000259" key="8">
    <source>
        <dbReference type="Pfam" id="PF19053"/>
    </source>
</evidence>
<keyword evidence="3" id="KW-1003">Cell membrane</keyword>
<feature type="transmembrane region" description="Helical" evidence="7">
    <location>
        <begin position="269"/>
        <end position="290"/>
    </location>
</feature>
<comment type="similarity">
    <text evidence="2">Belongs to the EccD/Snm4 family.</text>
</comment>
<evidence type="ECO:0000256" key="1">
    <source>
        <dbReference type="ARBA" id="ARBA00004651"/>
    </source>
</evidence>
<name>A0ABS2V3T4_9ACTN</name>
<feature type="transmembrane region" description="Helical" evidence="7">
    <location>
        <begin position="356"/>
        <end position="375"/>
    </location>
</feature>
<evidence type="ECO:0000313" key="9">
    <source>
        <dbReference type="EMBL" id="MBM9624496.1"/>
    </source>
</evidence>
<dbReference type="EMBL" id="JAFEJA010000003">
    <property type="protein sequence ID" value="MBM9624496.1"/>
    <property type="molecule type" value="Genomic_DNA"/>
</dbReference>
<dbReference type="Pfam" id="PF19053">
    <property type="entry name" value="EccD"/>
    <property type="match status" value="1"/>
</dbReference>
<feature type="transmembrane region" description="Helical" evidence="7">
    <location>
        <begin position="215"/>
        <end position="235"/>
    </location>
</feature>
<dbReference type="NCBIfam" id="TIGR03920">
    <property type="entry name" value="T7SS_EccD"/>
    <property type="match status" value="1"/>
</dbReference>
<proteinExistence type="inferred from homology"/>
<reference evidence="9 10" key="1">
    <citation type="journal article" date="2016" name="Arch. Microbiol.">
        <title>Streptomyces zhihengii sp. nov., isolated from rhizospheric soil of Psammosilene tunicoides.</title>
        <authorList>
            <person name="Huang M.J."/>
            <person name="Fei J.J."/>
            <person name="Salam N."/>
            <person name="Kim C.J."/>
            <person name="Hozzein W.N."/>
            <person name="Xiao M."/>
            <person name="Huang H.Q."/>
            <person name="Li W.J."/>
        </authorList>
    </citation>
    <scope>NUCLEOTIDE SEQUENCE [LARGE SCALE GENOMIC DNA]</scope>
    <source>
        <strain evidence="9 10">YIM T102</strain>
    </source>
</reference>
<feature type="transmembrane region" description="Helical" evidence="7">
    <location>
        <begin position="128"/>
        <end position="146"/>
    </location>
</feature>
<feature type="transmembrane region" description="Helical" evidence="7">
    <location>
        <begin position="184"/>
        <end position="203"/>
    </location>
</feature>
<comment type="subcellular location">
    <subcellularLocation>
        <location evidence="1">Cell membrane</location>
        <topology evidence="1">Multi-pass membrane protein</topology>
    </subcellularLocation>
</comment>
<dbReference type="InterPro" id="IPR006707">
    <property type="entry name" value="T7SS_EccD"/>
</dbReference>
<protein>
    <submittedName>
        <fullName evidence="9">Type VII secretion integral membrane protein EccD</fullName>
    </submittedName>
</protein>
<dbReference type="Pfam" id="PF08817">
    <property type="entry name" value="YukD"/>
    <property type="match status" value="1"/>
</dbReference>
<gene>
    <name evidence="9" type="primary">eccD</name>
    <name evidence="9" type="ORF">JE024_38765</name>
</gene>
<keyword evidence="4 7" id="KW-0812">Transmembrane</keyword>
<evidence type="ECO:0000313" key="10">
    <source>
        <dbReference type="Proteomes" id="UP000664109"/>
    </source>
</evidence>
<keyword evidence="5 7" id="KW-1133">Transmembrane helix</keyword>
<evidence type="ECO:0000256" key="2">
    <source>
        <dbReference type="ARBA" id="ARBA00006162"/>
    </source>
</evidence>
<organism evidence="9 10">
    <name type="scientific">Streptomyces zhihengii</name>
    <dbReference type="NCBI Taxonomy" id="1818004"/>
    <lineage>
        <taxon>Bacteria</taxon>
        <taxon>Bacillati</taxon>
        <taxon>Actinomycetota</taxon>
        <taxon>Actinomycetes</taxon>
        <taxon>Kitasatosporales</taxon>
        <taxon>Streptomycetaceae</taxon>
        <taxon>Streptomyces</taxon>
    </lineage>
</organism>
<feature type="transmembrane region" description="Helical" evidence="7">
    <location>
        <begin position="242"/>
        <end position="263"/>
    </location>
</feature>